<dbReference type="GO" id="GO:0009986">
    <property type="term" value="C:cell surface"/>
    <property type="evidence" value="ECO:0007669"/>
    <property type="project" value="TreeGrafter"/>
</dbReference>
<dbReference type="AlphaFoldDB" id="A0A8U7MM63"/>
<comment type="similarity">
    <text evidence="2">Belongs to the prominin family.</text>
</comment>
<dbReference type="PANTHER" id="PTHR22730:SF4">
    <property type="entry name" value="PROMININ-1-A-LIKE"/>
    <property type="match status" value="1"/>
</dbReference>
<evidence type="ECO:0000256" key="3">
    <source>
        <dbReference type="ARBA" id="ARBA00022692"/>
    </source>
</evidence>
<protein>
    <submittedName>
        <fullName evidence="7">Uncharacterized protein</fullName>
    </submittedName>
</protein>
<dbReference type="GO" id="GO:0031528">
    <property type="term" value="C:microvillus membrane"/>
    <property type="evidence" value="ECO:0007669"/>
    <property type="project" value="UniProtKB-SubCell"/>
</dbReference>
<keyword evidence="5" id="KW-0472">Membrane</keyword>
<keyword evidence="4" id="KW-1133">Transmembrane helix</keyword>
<evidence type="ECO:0000313" key="8">
    <source>
        <dbReference type="Proteomes" id="UP000694553"/>
    </source>
</evidence>
<evidence type="ECO:0000313" key="7">
    <source>
        <dbReference type="Ensembl" id="ENSCMUP00000032845.1"/>
    </source>
</evidence>
<evidence type="ECO:0000256" key="6">
    <source>
        <dbReference type="ARBA" id="ARBA00023180"/>
    </source>
</evidence>
<dbReference type="Proteomes" id="UP000694553">
    <property type="component" value="Unassembled WGS sequence"/>
</dbReference>
<keyword evidence="3" id="KW-0812">Transmembrane</keyword>
<comment type="subcellular location">
    <subcellularLocation>
        <location evidence="1">Cell projection</location>
        <location evidence="1">Microvillus membrane</location>
        <topology evidence="1">Multi-pass membrane protein</topology>
    </subcellularLocation>
</comment>
<organism evidence="7 8">
    <name type="scientific">Corvus moneduloides</name>
    <name type="common">New Caledonian crow</name>
    <dbReference type="NCBI Taxonomy" id="1196302"/>
    <lineage>
        <taxon>Eukaryota</taxon>
        <taxon>Metazoa</taxon>
        <taxon>Chordata</taxon>
        <taxon>Craniata</taxon>
        <taxon>Vertebrata</taxon>
        <taxon>Euteleostomi</taxon>
        <taxon>Archelosauria</taxon>
        <taxon>Archosauria</taxon>
        <taxon>Dinosauria</taxon>
        <taxon>Saurischia</taxon>
        <taxon>Theropoda</taxon>
        <taxon>Coelurosauria</taxon>
        <taxon>Aves</taxon>
        <taxon>Neognathae</taxon>
        <taxon>Neoaves</taxon>
        <taxon>Telluraves</taxon>
        <taxon>Australaves</taxon>
        <taxon>Passeriformes</taxon>
        <taxon>Corvoidea</taxon>
        <taxon>Corvidae</taxon>
        <taxon>Corvus</taxon>
    </lineage>
</organism>
<evidence type="ECO:0000256" key="2">
    <source>
        <dbReference type="ARBA" id="ARBA00006058"/>
    </source>
</evidence>
<dbReference type="GO" id="GO:0015485">
    <property type="term" value="F:cholesterol binding"/>
    <property type="evidence" value="ECO:0007669"/>
    <property type="project" value="TreeGrafter"/>
</dbReference>
<name>A0A8U7MM63_CORMO</name>
<dbReference type="Ensembl" id="ENSCMUT00000032035.1">
    <property type="protein sequence ID" value="ENSCMUP00000032845.1"/>
    <property type="gene ID" value="ENSCMUG00000005556.2"/>
</dbReference>
<gene>
    <name evidence="7" type="primary">LOC116447059</name>
</gene>
<dbReference type="Pfam" id="PF05478">
    <property type="entry name" value="Prominin"/>
    <property type="match status" value="1"/>
</dbReference>
<reference evidence="7" key="3">
    <citation type="submission" date="2025-09" db="UniProtKB">
        <authorList>
            <consortium name="Ensembl"/>
        </authorList>
    </citation>
    <scope>IDENTIFICATION</scope>
</reference>
<dbReference type="GO" id="GO:0016324">
    <property type="term" value="C:apical plasma membrane"/>
    <property type="evidence" value="ECO:0007669"/>
    <property type="project" value="TreeGrafter"/>
</dbReference>
<reference evidence="7" key="2">
    <citation type="submission" date="2025-08" db="UniProtKB">
        <authorList>
            <consortium name="Ensembl"/>
        </authorList>
    </citation>
    <scope>IDENTIFICATION</scope>
</reference>
<accession>A0A8U7MM63</accession>
<proteinExistence type="inferred from homology"/>
<keyword evidence="6" id="KW-0325">Glycoprotein</keyword>
<sequence length="882" mass="97680">MQNLLLCLELLCVETVNGSTHPIPTGCRWCGAERAGRLASESPQATQRLGRDKRKPAWARELSGGRGEELFPVPGSGQESSGAAAMELGNISKPTYGPGPEAPGSSTPGLVTMAHSFLRLVQPNPLPVGLFNFGQSQSKFNQEEIHELLLYELGFLVCAAIGVLFIILVPLVGCCFCCCRCCGNCGGRMYQKQGRRMGCRRRALWASVLLVSAFLLAGGVCAFISNTRLSQAVKSTFPNVNNTLDNVHIYLASIPQQVNFIINRSDIPLDYANRSLHDIGPNLGSMITSRIRSSTDGVLGSLQSLLQGMKTLKDTFGSIAISRSDLEKLQSNYGQQLANLRDRLNQTLQRCGQPCSQVSLDGLAFTANFSTIPGVEQQLEALREVSNSSIETDLEEVNRTLNTISDKVQEQSQEVVAKSQDQLGLIRQEIRRLQEELPLLDVEEKVGAFLNNATSVLEEYREPIIAWDGLRLIVCALLCCMVLLVVLCNVFGLLLGPLGLKEGVLPTQRSSLSNAGGNFFMAGVGFSFIFSWLLMLLVTIIFVLGGNIYMFFCESWRNQQFFQLLDTPGLIPGFSLSELLGLEGNTANFSEIYRQCQQDASLWQTLHLDQSVPLDELLNISQYTGNISTAFEKMNITLSPISLLSQSQKDLLLNASRAAQPPNFTLTLEQLDRNMTQGSLLDLAAELEQLAEKVGTDVKKDLEDEASKLRELDKDMQASFSGPLQSLKENIHLVQTGAAQLEGQTTAALDKASKTQEFLERETPNIIKNETWAFLEQLLDFFETYISWAKSRLTEDVARCKPIAQSLDNVEVIGCDYIMDSVNAFWFSLGWCTLFLLPSIILAVRLAKFYRRMDIADVYRNEDFEMPPTFNSYKIPRPSTRH</sequence>
<dbReference type="GO" id="GO:0071914">
    <property type="term" value="C:prominosome"/>
    <property type="evidence" value="ECO:0007669"/>
    <property type="project" value="TreeGrafter"/>
</dbReference>
<evidence type="ECO:0000256" key="4">
    <source>
        <dbReference type="ARBA" id="ARBA00022989"/>
    </source>
</evidence>
<reference evidence="8" key="1">
    <citation type="submission" date="2019-10" db="EMBL/GenBank/DDBJ databases">
        <title>Corvus moneduloides (New Caledonian crow) genome, bCorMon1, primary haplotype.</title>
        <authorList>
            <person name="Rutz C."/>
            <person name="Fungtammasan C."/>
            <person name="Mountcastle J."/>
            <person name="Formenti G."/>
            <person name="Chow W."/>
            <person name="Howe K."/>
            <person name="Steele M.P."/>
            <person name="Fernandes J."/>
            <person name="Gilbert M.T.P."/>
            <person name="Fedrigo O."/>
            <person name="Jarvis E.D."/>
            <person name="Gemmell N."/>
        </authorList>
    </citation>
    <scope>NUCLEOTIDE SEQUENCE [LARGE SCALE GENOMIC DNA]</scope>
</reference>
<dbReference type="InterPro" id="IPR008795">
    <property type="entry name" value="Prominin"/>
</dbReference>
<evidence type="ECO:0000256" key="5">
    <source>
        <dbReference type="ARBA" id="ARBA00023136"/>
    </source>
</evidence>
<dbReference type="GO" id="GO:0005929">
    <property type="term" value="C:cilium"/>
    <property type="evidence" value="ECO:0007669"/>
    <property type="project" value="TreeGrafter"/>
</dbReference>
<dbReference type="PANTHER" id="PTHR22730">
    <property type="entry name" value="PROMININ PROM PROTEIN"/>
    <property type="match status" value="1"/>
</dbReference>
<evidence type="ECO:0000256" key="1">
    <source>
        <dbReference type="ARBA" id="ARBA00004475"/>
    </source>
</evidence>
<keyword evidence="8" id="KW-1185">Reference proteome</keyword>